<sequence length="211" mass="23126">MAGPQGVASVFAALVGGVNEWADSRLRVLTGGPGAGKSALLEALRAAGYSVMDEAGRAIIQDQTLIGGQALPWGNPRAFAEAMLTWELRSLRLAAGLSGPVFFDRGLPDVLGYLDLLGLPIPAHMQSAAERFRYCRQVFLLPPWRDIFIQDQERKQTFAEAERTCAAMERTYRRLGYQIIEVPPAPLAQRLRFVIEQSLPGRGERAGQFEA</sequence>
<accession>A0A1W0D876</accession>
<reference evidence="2 3" key="1">
    <citation type="submission" date="2017-02" db="EMBL/GenBank/DDBJ databases">
        <title>Chromobacterium haemolyticum H5244.</title>
        <authorList>
            <person name="Gulvik C.A."/>
        </authorList>
    </citation>
    <scope>NUCLEOTIDE SEQUENCE [LARGE SCALE GENOMIC DNA]</scope>
    <source>
        <strain evidence="2 3">H5244</strain>
    </source>
</reference>
<organism evidence="2 3">
    <name type="scientific">Chromobacterium haemolyticum</name>
    <dbReference type="NCBI Taxonomy" id="394935"/>
    <lineage>
        <taxon>Bacteria</taxon>
        <taxon>Pseudomonadati</taxon>
        <taxon>Pseudomonadota</taxon>
        <taxon>Betaproteobacteria</taxon>
        <taxon>Neisseriales</taxon>
        <taxon>Chromobacteriaceae</taxon>
        <taxon>Chromobacterium</taxon>
    </lineage>
</organism>
<dbReference type="InterPro" id="IPR038727">
    <property type="entry name" value="NadR/Ttd14_AAA_dom"/>
</dbReference>
<protein>
    <submittedName>
        <fullName evidence="2">ATPase</fullName>
    </submittedName>
</protein>
<evidence type="ECO:0000313" key="3">
    <source>
        <dbReference type="Proteomes" id="UP000192721"/>
    </source>
</evidence>
<dbReference type="Gene3D" id="3.40.50.300">
    <property type="entry name" value="P-loop containing nucleotide triphosphate hydrolases"/>
    <property type="match status" value="1"/>
</dbReference>
<evidence type="ECO:0000259" key="1">
    <source>
        <dbReference type="Pfam" id="PF13521"/>
    </source>
</evidence>
<dbReference type="AlphaFoldDB" id="A0A1W0D876"/>
<name>A0A1W0D876_9NEIS</name>
<gene>
    <name evidence="2" type="ORF">B0T45_04460</name>
</gene>
<comment type="caution">
    <text evidence="2">The sequence shown here is derived from an EMBL/GenBank/DDBJ whole genome shotgun (WGS) entry which is preliminary data.</text>
</comment>
<dbReference type="InterPro" id="IPR027417">
    <property type="entry name" value="P-loop_NTPase"/>
</dbReference>
<evidence type="ECO:0000313" key="2">
    <source>
        <dbReference type="EMBL" id="OQS43221.1"/>
    </source>
</evidence>
<proteinExistence type="predicted"/>
<dbReference type="EMBL" id="MUKV01000003">
    <property type="protein sequence ID" value="OQS43221.1"/>
    <property type="molecule type" value="Genomic_DNA"/>
</dbReference>
<dbReference type="SUPFAM" id="SSF52540">
    <property type="entry name" value="P-loop containing nucleoside triphosphate hydrolases"/>
    <property type="match status" value="1"/>
</dbReference>
<dbReference type="Pfam" id="PF13521">
    <property type="entry name" value="AAA_28"/>
    <property type="match status" value="1"/>
</dbReference>
<dbReference type="Proteomes" id="UP000192721">
    <property type="component" value="Unassembled WGS sequence"/>
</dbReference>
<feature type="domain" description="NadR/Ttd14 AAA" evidence="1">
    <location>
        <begin position="28"/>
        <end position="190"/>
    </location>
</feature>